<dbReference type="Gene3D" id="3.40.50.300">
    <property type="entry name" value="P-loop containing nucleotide triphosphate hydrolases"/>
    <property type="match status" value="1"/>
</dbReference>
<name>A0A4S2H416_9PROT</name>
<dbReference type="InterPro" id="IPR027417">
    <property type="entry name" value="P-loop_NTPase"/>
</dbReference>
<dbReference type="RefSeq" id="WP_135994874.1">
    <property type="nucleotide sequence ID" value="NZ_CP071057.1"/>
</dbReference>
<reference evidence="1 2" key="1">
    <citation type="journal article" date="2017" name="Int. J. Syst. Evol. Microbiol.">
        <title>Marinicauda algicola sp. nov., isolated from a marine red alga Rhodosorus marinus.</title>
        <authorList>
            <person name="Jeong S.E."/>
            <person name="Jeon S.H."/>
            <person name="Chun B.H."/>
            <person name="Kim D.W."/>
            <person name="Jeon C.O."/>
        </authorList>
    </citation>
    <scope>NUCLEOTIDE SEQUENCE [LARGE SCALE GENOMIC DNA]</scope>
    <source>
        <strain evidence="1 2">JCM 31718</strain>
    </source>
</reference>
<organism evidence="1 2">
    <name type="scientific">Marinicauda algicola</name>
    <dbReference type="NCBI Taxonomy" id="2029849"/>
    <lineage>
        <taxon>Bacteria</taxon>
        <taxon>Pseudomonadati</taxon>
        <taxon>Pseudomonadota</taxon>
        <taxon>Alphaproteobacteria</taxon>
        <taxon>Maricaulales</taxon>
        <taxon>Maricaulaceae</taxon>
        <taxon>Marinicauda</taxon>
    </lineage>
</organism>
<dbReference type="SUPFAM" id="SSF52540">
    <property type="entry name" value="P-loop containing nucleoside triphosphate hydrolases"/>
    <property type="match status" value="1"/>
</dbReference>
<comment type="caution">
    <text evidence="1">The sequence shown here is derived from an EMBL/GenBank/DDBJ whole genome shotgun (WGS) entry which is preliminary data.</text>
</comment>
<dbReference type="EMBL" id="SRXW01000001">
    <property type="protein sequence ID" value="TGY90375.1"/>
    <property type="molecule type" value="Genomic_DNA"/>
</dbReference>
<protein>
    <recommendedName>
        <fullName evidence="3">Protein ImuA</fullName>
    </recommendedName>
</protein>
<dbReference type="Proteomes" id="UP000308054">
    <property type="component" value="Unassembled WGS sequence"/>
</dbReference>
<accession>A0A4S2H416</accession>
<evidence type="ECO:0008006" key="3">
    <source>
        <dbReference type="Google" id="ProtNLM"/>
    </source>
</evidence>
<keyword evidence="2" id="KW-1185">Reference proteome</keyword>
<evidence type="ECO:0000313" key="2">
    <source>
        <dbReference type="Proteomes" id="UP000308054"/>
    </source>
</evidence>
<evidence type="ECO:0000313" key="1">
    <source>
        <dbReference type="EMBL" id="TGY90375.1"/>
    </source>
</evidence>
<dbReference type="OrthoDB" id="7630980at2"/>
<gene>
    <name evidence="1" type="ORF">E5163_04440</name>
</gene>
<proteinExistence type="predicted"/>
<sequence>MGRSDGRRAVAGKADLDALRKAIGALEATGSRFAPPARLRAPEREEAACRQLWRQRGAGEADDPLARFRARPGLHEVKPAAYLDGPLAFVFAALWLAGLGGDRPILWVRGAGDPRLDFGGPCPDGLAARGIDPARLVAVAPGKPADALWAMEEGVKAGAHVLGEAGANPACDLTATKRLHQAALSRGGTLVLLRAHDVCGTSAALTRWSVAPVPSAPAGWKGAGGLPAPGDLRLRAVLERQRGGAPEEFELDFIHDPFRRAQPVSLADRPAPLQRRREAG</sequence>
<dbReference type="AlphaFoldDB" id="A0A4S2H416"/>